<dbReference type="AlphaFoldDB" id="A0A1G8E334"/>
<evidence type="ECO:0000313" key="10">
    <source>
        <dbReference type="Proteomes" id="UP000198822"/>
    </source>
</evidence>
<feature type="transmembrane region" description="Helical" evidence="8">
    <location>
        <begin position="273"/>
        <end position="297"/>
    </location>
</feature>
<dbReference type="PANTHER" id="PTHR42893">
    <property type="entry name" value="PROTEIN DETOXIFICATION 44, CHLOROPLASTIC-RELATED"/>
    <property type="match status" value="1"/>
</dbReference>
<evidence type="ECO:0000256" key="7">
    <source>
        <dbReference type="ARBA" id="ARBA00023136"/>
    </source>
</evidence>
<dbReference type="CDD" id="cd13136">
    <property type="entry name" value="MATE_DinF_like"/>
    <property type="match status" value="1"/>
</dbReference>
<keyword evidence="10" id="KW-1185">Reference proteome</keyword>
<evidence type="ECO:0000313" key="9">
    <source>
        <dbReference type="EMBL" id="SDH64372.1"/>
    </source>
</evidence>
<accession>A0A1G8E334</accession>
<evidence type="ECO:0000256" key="5">
    <source>
        <dbReference type="ARBA" id="ARBA00022692"/>
    </source>
</evidence>
<organism evidence="9 10">
    <name type="scientific">Agrococcus jejuensis</name>
    <dbReference type="NCBI Taxonomy" id="399736"/>
    <lineage>
        <taxon>Bacteria</taxon>
        <taxon>Bacillati</taxon>
        <taxon>Actinomycetota</taxon>
        <taxon>Actinomycetes</taxon>
        <taxon>Micrococcales</taxon>
        <taxon>Microbacteriaceae</taxon>
        <taxon>Agrococcus</taxon>
    </lineage>
</organism>
<evidence type="ECO:0000256" key="8">
    <source>
        <dbReference type="SAM" id="Phobius"/>
    </source>
</evidence>
<feature type="transmembrane region" description="Helical" evidence="8">
    <location>
        <begin position="235"/>
        <end position="261"/>
    </location>
</feature>
<dbReference type="Pfam" id="PF01554">
    <property type="entry name" value="MatE"/>
    <property type="match status" value="2"/>
</dbReference>
<dbReference type="RefSeq" id="WP_231945011.1">
    <property type="nucleotide sequence ID" value="NZ_LT629695.1"/>
</dbReference>
<dbReference type="GO" id="GO:0042910">
    <property type="term" value="F:xenobiotic transmembrane transporter activity"/>
    <property type="evidence" value="ECO:0007669"/>
    <property type="project" value="InterPro"/>
</dbReference>
<proteinExistence type="inferred from homology"/>
<dbReference type="STRING" id="399736.SAMN04489720_1871"/>
<protein>
    <submittedName>
        <fullName evidence="9">Putative efflux protein, MATE family</fullName>
    </submittedName>
</protein>
<dbReference type="EMBL" id="LT629695">
    <property type="protein sequence ID" value="SDH64372.1"/>
    <property type="molecule type" value="Genomic_DNA"/>
</dbReference>
<feature type="transmembrane region" description="Helical" evidence="8">
    <location>
        <begin position="318"/>
        <end position="338"/>
    </location>
</feature>
<feature type="transmembrane region" description="Helical" evidence="8">
    <location>
        <begin position="192"/>
        <end position="215"/>
    </location>
</feature>
<feature type="transmembrane region" description="Helical" evidence="8">
    <location>
        <begin position="94"/>
        <end position="113"/>
    </location>
</feature>
<comment type="subcellular location">
    <subcellularLocation>
        <location evidence="1">Cell membrane</location>
        <topology evidence="1">Multi-pass membrane protein</topology>
    </subcellularLocation>
</comment>
<feature type="transmembrane region" description="Helical" evidence="8">
    <location>
        <begin position="167"/>
        <end position="186"/>
    </location>
</feature>
<dbReference type="InterPro" id="IPR048279">
    <property type="entry name" value="MdtK-like"/>
</dbReference>
<dbReference type="PANTHER" id="PTHR42893:SF46">
    <property type="entry name" value="PROTEIN DETOXIFICATION 44, CHLOROPLASTIC"/>
    <property type="match status" value="1"/>
</dbReference>
<evidence type="ECO:0000256" key="3">
    <source>
        <dbReference type="ARBA" id="ARBA00022448"/>
    </source>
</evidence>
<keyword evidence="3" id="KW-0813">Transport</keyword>
<dbReference type="GO" id="GO:0005886">
    <property type="term" value="C:plasma membrane"/>
    <property type="evidence" value="ECO:0007669"/>
    <property type="project" value="UniProtKB-SubCell"/>
</dbReference>
<dbReference type="InterPro" id="IPR044644">
    <property type="entry name" value="DinF-like"/>
</dbReference>
<name>A0A1G8E334_9MICO</name>
<keyword evidence="6 8" id="KW-1133">Transmembrane helix</keyword>
<comment type="similarity">
    <text evidence="2">Belongs to the multi antimicrobial extrusion (MATE) (TC 2.A.66.1) family.</text>
</comment>
<dbReference type="PIRSF" id="PIRSF006603">
    <property type="entry name" value="DinF"/>
    <property type="match status" value="1"/>
</dbReference>
<feature type="transmembrane region" description="Helical" evidence="8">
    <location>
        <begin position="18"/>
        <end position="38"/>
    </location>
</feature>
<evidence type="ECO:0000256" key="6">
    <source>
        <dbReference type="ARBA" id="ARBA00022989"/>
    </source>
</evidence>
<dbReference type="InterPro" id="IPR002528">
    <property type="entry name" value="MATE_fam"/>
</dbReference>
<keyword evidence="5 8" id="KW-0812">Transmembrane</keyword>
<dbReference type="Proteomes" id="UP000198822">
    <property type="component" value="Chromosome I"/>
</dbReference>
<feature type="transmembrane region" description="Helical" evidence="8">
    <location>
        <begin position="410"/>
        <end position="428"/>
    </location>
</feature>
<sequence length="449" mass="45450">MSQATASRDERRRLDRDIVALALPALGALVAEPAFLLVDTALVGHLGAAQLAGVGVGGAVLHTAVGLLIFLAYGTTPAVARLLGAGDRPGAIRAGVDGIWLAIVVGLALLAAIPLAHPLVALFGAAGDVTEHAATYLGISILGLPAMLVVLAATGLMRGLQDTRTPLIVAGAGFTANAILNAVLIYGLGLGVAGSAIGTVIAQWGMAAFFLAFSVREARREHVSLRPSLAAVGRVAGVGVWLLVRTLSLRVALIATTAVATRLGTDVLAATQVAFALFSTLAFALDALAIAGQALVGKALGAGDAALVRRITRRLVRWGLVGGAALGAILLALAWVVGGAFSSDPAVVGMLPWALVPLAVAQPIAGFVFVLDGVLIGAGDVRYLAFTGLVNLALYLPLLLLALLPAVPHGSAALAVLWLAFSVGYLGARALTLGLRARSDAWMVLGATR</sequence>
<keyword evidence="4" id="KW-1003">Cell membrane</keyword>
<keyword evidence="7 8" id="KW-0472">Membrane</keyword>
<evidence type="ECO:0000256" key="1">
    <source>
        <dbReference type="ARBA" id="ARBA00004651"/>
    </source>
</evidence>
<dbReference type="NCBIfam" id="TIGR00797">
    <property type="entry name" value="matE"/>
    <property type="match status" value="1"/>
</dbReference>
<feature type="transmembrane region" description="Helical" evidence="8">
    <location>
        <begin position="133"/>
        <end position="155"/>
    </location>
</feature>
<evidence type="ECO:0000256" key="4">
    <source>
        <dbReference type="ARBA" id="ARBA00022475"/>
    </source>
</evidence>
<feature type="transmembrane region" description="Helical" evidence="8">
    <location>
        <begin position="350"/>
        <end position="371"/>
    </location>
</feature>
<reference evidence="10" key="1">
    <citation type="submission" date="2016-10" db="EMBL/GenBank/DDBJ databases">
        <authorList>
            <person name="Varghese N."/>
            <person name="Submissions S."/>
        </authorList>
    </citation>
    <scope>NUCLEOTIDE SEQUENCE [LARGE SCALE GENOMIC DNA]</scope>
    <source>
        <strain evidence="10">DSM 22002</strain>
    </source>
</reference>
<feature type="transmembrane region" description="Helical" evidence="8">
    <location>
        <begin position="383"/>
        <end position="404"/>
    </location>
</feature>
<evidence type="ECO:0000256" key="2">
    <source>
        <dbReference type="ARBA" id="ARBA00010199"/>
    </source>
</evidence>
<dbReference type="GO" id="GO:0015297">
    <property type="term" value="F:antiporter activity"/>
    <property type="evidence" value="ECO:0007669"/>
    <property type="project" value="InterPro"/>
</dbReference>
<gene>
    <name evidence="9" type="ORF">SAMN04489720_1871</name>
</gene>